<name>A0A533Q6Z8_9BACT</name>
<accession>A0A533Q6Z8</accession>
<organism evidence="2 3">
    <name type="scientific">Candidatus Jettenia ecosi</name>
    <dbReference type="NCBI Taxonomy" id="2494326"/>
    <lineage>
        <taxon>Bacteria</taxon>
        <taxon>Pseudomonadati</taxon>
        <taxon>Planctomycetota</taxon>
        <taxon>Candidatus Brocadiia</taxon>
        <taxon>Candidatus Brocadiales</taxon>
        <taxon>Candidatus Brocadiaceae</taxon>
        <taxon>Candidatus Jettenia</taxon>
    </lineage>
</organism>
<protein>
    <submittedName>
        <fullName evidence="2">Uncharacterized protein</fullName>
    </submittedName>
</protein>
<proteinExistence type="predicted"/>
<evidence type="ECO:0000313" key="2">
    <source>
        <dbReference type="EMBL" id="TLD40382.1"/>
    </source>
</evidence>
<evidence type="ECO:0000256" key="1">
    <source>
        <dbReference type="SAM" id="MobiDB-lite"/>
    </source>
</evidence>
<feature type="region of interest" description="Disordered" evidence="1">
    <location>
        <begin position="1"/>
        <end position="27"/>
    </location>
</feature>
<comment type="caution">
    <text evidence="2">The sequence shown here is derived from an EMBL/GenBank/DDBJ whole genome shotgun (WGS) entry which is preliminary data.</text>
</comment>
<dbReference type="Proteomes" id="UP000319783">
    <property type="component" value="Unassembled WGS sequence"/>
</dbReference>
<dbReference type="EMBL" id="SULG01000106">
    <property type="protein sequence ID" value="TLD40382.1"/>
    <property type="molecule type" value="Genomic_DNA"/>
</dbReference>
<reference evidence="2 3" key="1">
    <citation type="submission" date="2019-04" db="EMBL/GenBank/DDBJ databases">
        <title>Genome of a novel bacterium Candidatus Jettenia ecosi reconstructed from metagenome of an anammox bioreactor.</title>
        <authorList>
            <person name="Mardanov A.V."/>
            <person name="Beletsky A.V."/>
            <person name="Ravin N.V."/>
            <person name="Botchkova E.A."/>
            <person name="Litti Y.V."/>
            <person name="Nozhevnikova A.N."/>
        </authorList>
    </citation>
    <scope>NUCLEOTIDE SEQUENCE [LARGE SCALE GENOMIC DNA]</scope>
    <source>
        <strain evidence="2">J2</strain>
    </source>
</reference>
<gene>
    <name evidence="2" type="ORF">JETT_3361</name>
</gene>
<feature type="compositionally biased region" description="Basic and acidic residues" evidence="1">
    <location>
        <begin position="1"/>
        <end position="12"/>
    </location>
</feature>
<dbReference type="AlphaFoldDB" id="A0A533Q6Z8"/>
<evidence type="ECO:0000313" key="3">
    <source>
        <dbReference type="Proteomes" id="UP000319783"/>
    </source>
</evidence>
<sequence length="48" mass="5645">MADIKDEPKTDELIINTPKNKHKDAMDKKSRKTHLCTIFLIIFQTPYL</sequence>